<evidence type="ECO:0000256" key="2">
    <source>
        <dbReference type="ARBA" id="ARBA00022448"/>
    </source>
</evidence>
<gene>
    <name evidence="10" type="ORF">LIP_1357</name>
</gene>
<evidence type="ECO:0000256" key="6">
    <source>
        <dbReference type="ARBA" id="ARBA00023136"/>
    </source>
</evidence>
<reference evidence="11" key="1">
    <citation type="submission" date="2015-07" db="EMBL/GenBank/DDBJ databases">
        <title>Complete genome sequence and phylogenetic analysis of Limnochorda pilosa.</title>
        <authorList>
            <person name="Watanabe M."/>
            <person name="Kojima H."/>
            <person name="Fukui M."/>
        </authorList>
    </citation>
    <scope>NUCLEOTIDE SEQUENCE [LARGE SCALE GENOMIC DNA]</scope>
    <source>
        <strain evidence="11">HC45</strain>
    </source>
</reference>
<evidence type="ECO:0000256" key="8">
    <source>
        <dbReference type="SAM" id="MobiDB-lite"/>
    </source>
</evidence>
<protein>
    <submittedName>
        <fullName evidence="10">ABC transporter permease</fullName>
    </submittedName>
</protein>
<evidence type="ECO:0000259" key="9">
    <source>
        <dbReference type="PROSITE" id="PS50928"/>
    </source>
</evidence>
<dbReference type="GO" id="GO:0042918">
    <property type="term" value="P:alkanesulfonate transmembrane transport"/>
    <property type="evidence" value="ECO:0007669"/>
    <property type="project" value="UniProtKB-ARBA"/>
</dbReference>
<comment type="subcellular location">
    <subcellularLocation>
        <location evidence="1 7">Cell membrane</location>
        <topology evidence="1 7">Multi-pass membrane protein</topology>
    </subcellularLocation>
</comment>
<keyword evidence="5 7" id="KW-1133">Transmembrane helix</keyword>
<evidence type="ECO:0000256" key="5">
    <source>
        <dbReference type="ARBA" id="ARBA00022989"/>
    </source>
</evidence>
<dbReference type="KEGG" id="lpil:LIP_1357"/>
<dbReference type="FunFam" id="1.10.3720.10:FF:000003">
    <property type="entry name" value="Aliphatic sulfonate ABC transporter permease"/>
    <property type="match status" value="1"/>
</dbReference>
<evidence type="ECO:0000256" key="4">
    <source>
        <dbReference type="ARBA" id="ARBA00022692"/>
    </source>
</evidence>
<feature type="transmembrane region" description="Helical" evidence="7">
    <location>
        <begin position="279"/>
        <end position="297"/>
    </location>
</feature>
<accession>A0A0K2SJD3</accession>
<keyword evidence="4 7" id="KW-0812">Transmembrane</keyword>
<keyword evidence="2 7" id="KW-0813">Transport</keyword>
<feature type="domain" description="ABC transmembrane type-1" evidence="9">
    <location>
        <begin position="113"/>
        <end position="297"/>
    </location>
</feature>
<keyword evidence="6 7" id="KW-0472">Membrane</keyword>
<dbReference type="PROSITE" id="PS50928">
    <property type="entry name" value="ABC_TM1"/>
    <property type="match status" value="1"/>
</dbReference>
<dbReference type="PANTHER" id="PTHR30151:SF25">
    <property type="entry name" value="TAURINE TRANSPORT SYSTEM PERMEASE PROTEIN TAUC"/>
    <property type="match status" value="1"/>
</dbReference>
<dbReference type="Gene3D" id="1.10.3720.10">
    <property type="entry name" value="MetI-like"/>
    <property type="match status" value="1"/>
</dbReference>
<feature type="compositionally biased region" description="Low complexity" evidence="8">
    <location>
        <begin position="18"/>
        <end position="40"/>
    </location>
</feature>
<dbReference type="Pfam" id="PF00528">
    <property type="entry name" value="BPD_transp_1"/>
    <property type="match status" value="1"/>
</dbReference>
<evidence type="ECO:0000256" key="1">
    <source>
        <dbReference type="ARBA" id="ARBA00004651"/>
    </source>
</evidence>
<sequence length="310" mass="32029">MSLRTDLPPDTRARGPQGRTATGAFPAAARPRAGTPEAPGTPRGSHGIEVGRPSIPALDEAGPSHAWLGAVVVALGLLAWESVARMGWVAPLYLPAPSAIAAELVRMAQTGTLVQSLGASLMRIVWGFALGAAAGIVVGLAIGLSRVAEGALDPAISLLYPIPKIAVLPLFVLWLGIGEASKVAIIATGVFFPLAINTIAGVRQTSPILVRAAISLGASRRQVITKVVLPSALPVVFSGLRLGAGMALLLVVSAEMVAATSGLGFLVLNAGDLMLTTRLMAGIVVLSALGILSTWLLRQLERWLLPWNRP</sequence>
<evidence type="ECO:0000313" key="11">
    <source>
        <dbReference type="Proteomes" id="UP000065807"/>
    </source>
</evidence>
<dbReference type="GO" id="GO:0010438">
    <property type="term" value="P:cellular response to sulfur starvation"/>
    <property type="evidence" value="ECO:0007669"/>
    <property type="project" value="TreeGrafter"/>
</dbReference>
<dbReference type="GO" id="GO:0005886">
    <property type="term" value="C:plasma membrane"/>
    <property type="evidence" value="ECO:0007669"/>
    <property type="project" value="UniProtKB-SubCell"/>
</dbReference>
<feature type="region of interest" description="Disordered" evidence="8">
    <location>
        <begin position="1"/>
        <end position="55"/>
    </location>
</feature>
<dbReference type="InterPro" id="IPR000515">
    <property type="entry name" value="MetI-like"/>
</dbReference>
<proteinExistence type="inferred from homology"/>
<dbReference type="SUPFAM" id="SSF161098">
    <property type="entry name" value="MetI-like"/>
    <property type="match status" value="1"/>
</dbReference>
<keyword evidence="3" id="KW-1003">Cell membrane</keyword>
<dbReference type="PANTHER" id="PTHR30151">
    <property type="entry name" value="ALKANE SULFONATE ABC TRANSPORTER-RELATED, MEMBRANE SUBUNIT"/>
    <property type="match status" value="1"/>
</dbReference>
<feature type="transmembrane region" description="Helical" evidence="7">
    <location>
        <begin position="156"/>
        <end position="177"/>
    </location>
</feature>
<evidence type="ECO:0000256" key="7">
    <source>
        <dbReference type="RuleBase" id="RU363032"/>
    </source>
</evidence>
<feature type="transmembrane region" description="Helical" evidence="7">
    <location>
        <begin position="183"/>
        <end position="202"/>
    </location>
</feature>
<reference evidence="11" key="2">
    <citation type="journal article" date="2016" name="Int. J. Syst. Evol. Microbiol.">
        <title>Complete genome sequence and cell structure of Limnochorda pilosa, a Gram-negative spore-former within the phylum Firmicutes.</title>
        <authorList>
            <person name="Watanabe M."/>
            <person name="Kojima H."/>
            <person name="Fukui M."/>
        </authorList>
    </citation>
    <scope>NUCLEOTIDE SEQUENCE [LARGE SCALE GENOMIC DNA]</scope>
    <source>
        <strain evidence="11">HC45</strain>
    </source>
</reference>
<dbReference type="EMBL" id="AP014924">
    <property type="protein sequence ID" value="BAS27208.1"/>
    <property type="molecule type" value="Genomic_DNA"/>
</dbReference>
<evidence type="ECO:0000313" key="10">
    <source>
        <dbReference type="EMBL" id="BAS27208.1"/>
    </source>
</evidence>
<dbReference type="InterPro" id="IPR035906">
    <property type="entry name" value="MetI-like_sf"/>
</dbReference>
<dbReference type="CDD" id="cd06261">
    <property type="entry name" value="TM_PBP2"/>
    <property type="match status" value="1"/>
</dbReference>
<keyword evidence="11" id="KW-1185">Reference proteome</keyword>
<feature type="transmembrane region" description="Helical" evidence="7">
    <location>
        <begin position="246"/>
        <end position="267"/>
    </location>
</feature>
<evidence type="ECO:0000256" key="3">
    <source>
        <dbReference type="ARBA" id="ARBA00022475"/>
    </source>
</evidence>
<feature type="transmembrane region" description="Helical" evidence="7">
    <location>
        <begin position="124"/>
        <end position="144"/>
    </location>
</feature>
<dbReference type="AlphaFoldDB" id="A0A0K2SJD3"/>
<dbReference type="STRING" id="1555112.LIP_1357"/>
<organism evidence="10 11">
    <name type="scientific">Limnochorda pilosa</name>
    <dbReference type="NCBI Taxonomy" id="1555112"/>
    <lineage>
        <taxon>Bacteria</taxon>
        <taxon>Bacillati</taxon>
        <taxon>Bacillota</taxon>
        <taxon>Limnochordia</taxon>
        <taxon>Limnochordales</taxon>
        <taxon>Limnochordaceae</taxon>
        <taxon>Limnochorda</taxon>
    </lineage>
</organism>
<comment type="similarity">
    <text evidence="7">Belongs to the binding-protein-dependent transport system permease family.</text>
</comment>
<name>A0A0K2SJD3_LIMPI</name>
<feature type="transmembrane region" description="Helical" evidence="7">
    <location>
        <begin position="223"/>
        <end position="240"/>
    </location>
</feature>
<dbReference type="Proteomes" id="UP000065807">
    <property type="component" value="Chromosome"/>
</dbReference>